<dbReference type="SUPFAM" id="SSF51905">
    <property type="entry name" value="FAD/NAD(P)-binding domain"/>
    <property type="match status" value="1"/>
</dbReference>
<dbReference type="Gene3D" id="3.50.50.60">
    <property type="entry name" value="FAD/NAD(P)-binding domain"/>
    <property type="match status" value="1"/>
</dbReference>
<keyword evidence="4" id="KW-1185">Reference proteome</keyword>
<evidence type="ECO:0000313" key="3">
    <source>
        <dbReference type="EMBL" id="MFC5394214.1"/>
    </source>
</evidence>
<sequence length="433" mass="46036">MADAAATLAQPDSLWLATASAEPFEAPPLAGERSVEIAIVGGGFTGLSAALHAAEIGASVALLEAGPIGYGASGRNGGQVNPGVKLDEAALTARFGDAGRGLYRFGQEAPDFLAELVERQGLSCRFARPGLLRLAHHPAALATVRQAAAGLRKAGIAALDLDAADVERSVGTTRYLGGLHDPRGASVQPLDLAWELARVARRAGAELFPSSPALSLRREAGRWRIATPEGVLLARKVLVATNAYSDTLVPGLARSLLPVNSFQIATAPLGPEHAGILPGGETVYDSRRLVLYFRRSPDGRLMLGGRASFLSSRETARDIADYSVLEEVLHGIFPALRGVPIAYRWTGLVGITFDYLPHYHALDDELHVMVGYNGRGVALANRCGAWLGRKLAGQPEATGLPNTPIKPFPFHFARSAVLDLGMRWNRLLDRFGR</sequence>
<dbReference type="PANTHER" id="PTHR13847:SF281">
    <property type="entry name" value="FAD DEPENDENT OXIDOREDUCTASE DOMAIN-CONTAINING PROTEIN"/>
    <property type="match status" value="1"/>
</dbReference>
<dbReference type="Pfam" id="PF01266">
    <property type="entry name" value="DAO"/>
    <property type="match status" value="1"/>
</dbReference>
<keyword evidence="1 3" id="KW-0560">Oxidoreductase</keyword>
<dbReference type="EMBL" id="JBHSLV010000028">
    <property type="protein sequence ID" value="MFC5394214.1"/>
    <property type="molecule type" value="Genomic_DNA"/>
</dbReference>
<dbReference type="InterPro" id="IPR036188">
    <property type="entry name" value="FAD/NAD-bd_sf"/>
</dbReference>
<dbReference type="RefSeq" id="WP_377009393.1">
    <property type="nucleotide sequence ID" value="NZ_JBHSLV010000028.1"/>
</dbReference>
<evidence type="ECO:0000259" key="2">
    <source>
        <dbReference type="Pfam" id="PF01266"/>
    </source>
</evidence>
<feature type="domain" description="FAD dependent oxidoreductase" evidence="2">
    <location>
        <begin position="37"/>
        <end position="387"/>
    </location>
</feature>
<evidence type="ECO:0000313" key="4">
    <source>
        <dbReference type="Proteomes" id="UP001596104"/>
    </source>
</evidence>
<organism evidence="3 4">
    <name type="scientific">Bosea vestrisii</name>
    <dbReference type="NCBI Taxonomy" id="151416"/>
    <lineage>
        <taxon>Bacteria</taxon>
        <taxon>Pseudomonadati</taxon>
        <taxon>Pseudomonadota</taxon>
        <taxon>Alphaproteobacteria</taxon>
        <taxon>Hyphomicrobiales</taxon>
        <taxon>Boseaceae</taxon>
        <taxon>Bosea</taxon>
    </lineage>
</organism>
<dbReference type="InterPro" id="IPR006076">
    <property type="entry name" value="FAD-dep_OxRdtase"/>
</dbReference>
<reference evidence="4" key="1">
    <citation type="journal article" date="2019" name="Int. J. Syst. Evol. Microbiol.">
        <title>The Global Catalogue of Microorganisms (GCM) 10K type strain sequencing project: providing services to taxonomists for standard genome sequencing and annotation.</title>
        <authorList>
            <consortium name="The Broad Institute Genomics Platform"/>
            <consortium name="The Broad Institute Genome Sequencing Center for Infectious Disease"/>
            <person name="Wu L."/>
            <person name="Ma J."/>
        </authorList>
    </citation>
    <scope>NUCLEOTIDE SEQUENCE [LARGE SCALE GENOMIC DNA]</scope>
    <source>
        <strain evidence="4">CGMCC 1.16326</strain>
    </source>
</reference>
<evidence type="ECO:0000256" key="1">
    <source>
        <dbReference type="ARBA" id="ARBA00023002"/>
    </source>
</evidence>
<dbReference type="Gene3D" id="3.30.9.10">
    <property type="entry name" value="D-Amino Acid Oxidase, subunit A, domain 2"/>
    <property type="match status" value="1"/>
</dbReference>
<accession>A0ABW0HE32</accession>
<comment type="caution">
    <text evidence="3">The sequence shown here is derived from an EMBL/GenBank/DDBJ whole genome shotgun (WGS) entry which is preliminary data.</text>
</comment>
<dbReference type="PANTHER" id="PTHR13847">
    <property type="entry name" value="SARCOSINE DEHYDROGENASE-RELATED"/>
    <property type="match status" value="1"/>
</dbReference>
<dbReference type="GO" id="GO:0016491">
    <property type="term" value="F:oxidoreductase activity"/>
    <property type="evidence" value="ECO:0007669"/>
    <property type="project" value="UniProtKB-KW"/>
</dbReference>
<dbReference type="EC" id="1.-.-.-" evidence="3"/>
<dbReference type="Proteomes" id="UP001596104">
    <property type="component" value="Unassembled WGS sequence"/>
</dbReference>
<name>A0ABW0HE32_9HYPH</name>
<gene>
    <name evidence="3" type="ORF">ACFPPC_16360</name>
</gene>
<proteinExistence type="predicted"/>
<protein>
    <submittedName>
        <fullName evidence="3">NAD(P)/FAD-dependent oxidoreductase</fullName>
        <ecNumber evidence="3">1.-.-.-</ecNumber>
    </submittedName>
</protein>